<evidence type="ECO:0000259" key="8">
    <source>
        <dbReference type="PROSITE" id="PS51039"/>
    </source>
</evidence>
<feature type="region of interest" description="Disordered" evidence="7">
    <location>
        <begin position="1"/>
        <end position="42"/>
    </location>
</feature>
<reference evidence="9" key="1">
    <citation type="journal article" date="2015" name="Nat. Genet.">
        <title>The pineapple genome and the evolution of CAM photosynthesis.</title>
        <authorList>
            <person name="Ming R."/>
            <person name="VanBuren R."/>
            <person name="Wai C.M."/>
            <person name="Tang H."/>
            <person name="Schatz M.C."/>
            <person name="Bowers J.E."/>
            <person name="Lyons E."/>
            <person name="Wang M.L."/>
            <person name="Chen J."/>
            <person name="Biggers E."/>
            <person name="Zhang J."/>
            <person name="Huang L."/>
            <person name="Zhang L."/>
            <person name="Miao W."/>
            <person name="Zhang J."/>
            <person name="Ye Z."/>
            <person name="Miao C."/>
            <person name="Lin Z."/>
            <person name="Wang H."/>
            <person name="Zhou H."/>
            <person name="Yim W.C."/>
            <person name="Priest H.D."/>
            <person name="Zheng C."/>
            <person name="Woodhouse M."/>
            <person name="Edger P.P."/>
            <person name="Guyot R."/>
            <person name="Guo H.B."/>
            <person name="Guo H."/>
            <person name="Zheng G."/>
            <person name="Singh R."/>
            <person name="Sharma A."/>
            <person name="Min X."/>
            <person name="Zheng Y."/>
            <person name="Lee H."/>
            <person name="Gurtowski J."/>
            <person name="Sedlazeck F.J."/>
            <person name="Harkess A."/>
            <person name="McKain M.R."/>
            <person name="Liao Z."/>
            <person name="Fang J."/>
            <person name="Liu J."/>
            <person name="Zhang X."/>
            <person name="Zhang Q."/>
            <person name="Hu W."/>
            <person name="Qin Y."/>
            <person name="Wang K."/>
            <person name="Chen L.Y."/>
            <person name="Shirley N."/>
            <person name="Lin Y.R."/>
            <person name="Liu L.Y."/>
            <person name="Hernandez A.G."/>
            <person name="Wright C.L."/>
            <person name="Bulone V."/>
            <person name="Tuskan G.A."/>
            <person name="Heath K."/>
            <person name="Zee F."/>
            <person name="Moore P.H."/>
            <person name="Sunkar R."/>
            <person name="Leebens-Mack J.H."/>
            <person name="Mockler T."/>
            <person name="Bennetzen J.L."/>
            <person name="Freeling M."/>
            <person name="Sankoff D."/>
            <person name="Paterson A.H."/>
            <person name="Zhu X."/>
            <person name="Yang X."/>
            <person name="Smith J.A."/>
            <person name="Cushman J.C."/>
            <person name="Paull R.E."/>
            <person name="Yu Q."/>
        </authorList>
    </citation>
    <scope>NUCLEOTIDE SEQUENCE [LARGE SCALE GENOMIC DNA]</scope>
    <source>
        <strain evidence="9">cv. F153</strain>
    </source>
</reference>
<dbReference type="SUPFAM" id="SSF118310">
    <property type="entry name" value="AN1-like Zinc finger"/>
    <property type="match status" value="1"/>
</dbReference>
<proteinExistence type="predicted"/>
<dbReference type="GeneID" id="109723593"/>
<dbReference type="GO" id="GO:0016567">
    <property type="term" value="P:protein ubiquitination"/>
    <property type="evidence" value="ECO:0007669"/>
    <property type="project" value="TreeGrafter"/>
</dbReference>
<keyword evidence="9" id="KW-1185">Reference proteome</keyword>
<dbReference type="PROSITE" id="PS51039">
    <property type="entry name" value="ZF_AN1"/>
    <property type="match status" value="1"/>
</dbReference>
<dbReference type="OrthoDB" id="428577at2759"/>
<keyword evidence="2" id="KW-0479">Metal-binding</keyword>
<dbReference type="Gramene" id="Aco003480.1.mrna1">
    <property type="protein sequence ID" value="Aco003480.1.mrna1.cds1"/>
    <property type="gene ID" value="Aco003480.1.path1"/>
</dbReference>
<gene>
    <name evidence="10" type="primary">LOC109723593</name>
</gene>
<comment type="function">
    <text evidence="1">May be involved in environmental stress response.</text>
</comment>
<evidence type="ECO:0000256" key="7">
    <source>
        <dbReference type="SAM" id="MobiDB-lite"/>
    </source>
</evidence>
<evidence type="ECO:0000256" key="6">
    <source>
        <dbReference type="PROSITE-ProRule" id="PRU00449"/>
    </source>
</evidence>
<protein>
    <submittedName>
        <fullName evidence="10">Zinc finger AN1 domain-containing stress-associated protein 15-like</fullName>
    </submittedName>
</protein>
<evidence type="ECO:0000256" key="1">
    <source>
        <dbReference type="ARBA" id="ARBA00003732"/>
    </source>
</evidence>
<dbReference type="PANTHER" id="PTHR10634">
    <property type="entry name" value="AN1-TYPE ZINC FINGER PROTEIN"/>
    <property type="match status" value="1"/>
</dbReference>
<dbReference type="InterPro" id="IPR050652">
    <property type="entry name" value="AN1_A20_ZnFinger"/>
</dbReference>
<evidence type="ECO:0000256" key="5">
    <source>
        <dbReference type="ARBA" id="ARBA00023016"/>
    </source>
</evidence>
<evidence type="ECO:0000256" key="3">
    <source>
        <dbReference type="ARBA" id="ARBA00022771"/>
    </source>
</evidence>
<evidence type="ECO:0000313" key="9">
    <source>
        <dbReference type="Proteomes" id="UP000515123"/>
    </source>
</evidence>
<dbReference type="SMART" id="SM00154">
    <property type="entry name" value="ZnF_AN1"/>
    <property type="match status" value="1"/>
</dbReference>
<organism evidence="9 10">
    <name type="scientific">Ananas comosus</name>
    <name type="common">Pineapple</name>
    <name type="synonym">Ananas ananas</name>
    <dbReference type="NCBI Taxonomy" id="4615"/>
    <lineage>
        <taxon>Eukaryota</taxon>
        <taxon>Viridiplantae</taxon>
        <taxon>Streptophyta</taxon>
        <taxon>Embryophyta</taxon>
        <taxon>Tracheophyta</taxon>
        <taxon>Spermatophyta</taxon>
        <taxon>Magnoliopsida</taxon>
        <taxon>Liliopsida</taxon>
        <taxon>Poales</taxon>
        <taxon>Bromeliaceae</taxon>
        <taxon>Bromelioideae</taxon>
        <taxon>Ananas</taxon>
    </lineage>
</organism>
<dbReference type="AlphaFoldDB" id="A0A6P5GQ98"/>
<dbReference type="Pfam" id="PF01428">
    <property type="entry name" value="zf-AN1"/>
    <property type="match status" value="1"/>
</dbReference>
<evidence type="ECO:0000256" key="4">
    <source>
        <dbReference type="ARBA" id="ARBA00022833"/>
    </source>
</evidence>
<feature type="compositionally biased region" description="Pro residues" evidence="7">
    <location>
        <begin position="21"/>
        <end position="37"/>
    </location>
</feature>
<keyword evidence="3 6" id="KW-0863">Zinc-finger</keyword>
<dbReference type="PANTHER" id="PTHR10634:SF22">
    <property type="entry name" value="ZINC FINGER A20 AND AN1 DOMAIN-CONTAINING STRESS-ASSOCIATED PROTEIN 5"/>
    <property type="match status" value="1"/>
</dbReference>
<keyword evidence="4" id="KW-0862">Zinc</keyword>
<dbReference type="GO" id="GO:0004842">
    <property type="term" value="F:ubiquitin-protein transferase activity"/>
    <property type="evidence" value="ECO:0007669"/>
    <property type="project" value="TreeGrafter"/>
</dbReference>
<evidence type="ECO:0000256" key="2">
    <source>
        <dbReference type="ARBA" id="ARBA00022723"/>
    </source>
</evidence>
<dbReference type="RefSeq" id="XP_020107615.1">
    <property type="nucleotide sequence ID" value="XM_020252026.1"/>
</dbReference>
<dbReference type="Gene3D" id="4.10.1110.10">
    <property type="entry name" value="AN1-like Zinc finger"/>
    <property type="match status" value="1"/>
</dbReference>
<evidence type="ECO:0000313" key="10">
    <source>
        <dbReference type="RefSeq" id="XP_020107615.1"/>
    </source>
</evidence>
<feature type="domain" description="AN1-type" evidence="8">
    <location>
        <begin position="75"/>
        <end position="121"/>
    </location>
</feature>
<dbReference type="GO" id="GO:0008270">
    <property type="term" value="F:zinc ion binding"/>
    <property type="evidence" value="ECO:0007669"/>
    <property type="project" value="UniProtKB-KW"/>
</dbReference>
<name>A0A6P5GQ98_ANACO</name>
<dbReference type="InterPro" id="IPR000058">
    <property type="entry name" value="Znf_AN1"/>
</dbReference>
<accession>A0A6P5GQ98</accession>
<keyword evidence="5" id="KW-0346">Stress response</keyword>
<feature type="compositionally biased region" description="Basic and acidic residues" evidence="7">
    <location>
        <begin position="1"/>
        <end position="15"/>
    </location>
</feature>
<sequence length="140" mass="15420">MARESCNFDKDEAEILKPSSSSPPPSTSPPPPPPSPPLLSLRQKRKAPEIDLNEDFASSDCAHRPDDEGESRLSVGFSNRCSACRKKVGLTSFRCRCGGLFCGRHRHSEAHRCSFDYKAAGREEIARANPLIRAAKIIKI</sequence>
<reference evidence="10" key="2">
    <citation type="submission" date="2025-08" db="UniProtKB">
        <authorList>
            <consortium name="RefSeq"/>
        </authorList>
    </citation>
    <scope>IDENTIFICATION</scope>
    <source>
        <tissue evidence="10">Leaf</tissue>
    </source>
</reference>
<dbReference type="Proteomes" id="UP000515123">
    <property type="component" value="Linkage group 17"/>
</dbReference>
<dbReference type="FunFam" id="4.10.1110.10:FF:000001">
    <property type="entry name" value="Zinc finger AN1-type containing 6"/>
    <property type="match status" value="1"/>
</dbReference>
<dbReference type="InterPro" id="IPR035896">
    <property type="entry name" value="AN1-like_Znf"/>
</dbReference>